<proteinExistence type="predicted"/>
<dbReference type="EMBL" id="MN183282">
    <property type="protein sequence ID" value="QED11613.1"/>
    <property type="molecule type" value="Genomic_DNA"/>
</dbReference>
<keyword evidence="2" id="KW-1185">Reference proteome</keyword>
<reference evidence="1 2" key="1">
    <citation type="submission" date="2019-07" db="EMBL/GenBank/DDBJ databases">
        <authorList>
            <person name="Abdullah A."/>
            <person name="Lima G.C."/>
            <person name="Cuneo C.K."/>
            <person name="Ennest D.C."/>
            <person name="Fritz K.J."/>
            <person name="Johnson B.T."/>
            <person name="Larson S.M."/>
            <person name="Lemunyete M.N."/>
            <person name="Murray M.B."/>
            <person name="Osmond D.E."/>
            <person name="Patras K.A."/>
            <person name="Ransibrahmanakul S."/>
            <person name="Simpson K.A."/>
            <person name="Thull B.S."/>
            <person name="Wetzel S."/>
            <person name="Bonilla J.A."/>
            <person name="Klyczek K."/>
            <person name="Garlena R.A."/>
            <person name="Russell D.A."/>
            <person name="Pope W.H."/>
            <person name="Jacobs-Sera D."/>
            <person name="Hatfull G.F."/>
        </authorList>
    </citation>
    <scope>NUCLEOTIDE SEQUENCE [LARGE SCALE GENOMIC DNA]</scope>
</reference>
<evidence type="ECO:0000313" key="1">
    <source>
        <dbReference type="EMBL" id="QED11613.1"/>
    </source>
</evidence>
<dbReference type="GeneID" id="77936485"/>
<sequence>MAQEEYLPKPIVVHAMKFTGGRENAWELMDWVRKEKYQANWYNTGTSQNVIIDRGEDYIVVNLGDYLVRNWEGNFEHLLPVEFHKRYEPKALSEPVEASNEK</sequence>
<dbReference type="Proteomes" id="UP000321915">
    <property type="component" value="Segment"/>
</dbReference>
<gene>
    <name evidence="1" type="primary">124</name>
    <name evidence="1" type="ORF">SEA_QUI_124</name>
</gene>
<protein>
    <submittedName>
        <fullName evidence="1">Uncharacterized protein</fullName>
    </submittedName>
</protein>
<evidence type="ECO:0000313" key="2">
    <source>
        <dbReference type="Proteomes" id="UP000321915"/>
    </source>
</evidence>
<name>A0A5B8WGI8_9CAUD</name>
<dbReference type="RefSeq" id="YP_010660490.1">
    <property type="nucleotide sequence ID" value="NC_070877.1"/>
</dbReference>
<accession>A0A5B8WGI8</accession>
<dbReference type="KEGG" id="vg:77936485"/>
<organism evidence="1 2">
    <name type="scientific">Arthrobacter phage Qui</name>
    <dbReference type="NCBI Taxonomy" id="2603260"/>
    <lineage>
        <taxon>Viruses</taxon>
        <taxon>Duplodnaviria</taxon>
        <taxon>Heunggongvirae</taxon>
        <taxon>Uroviricota</taxon>
        <taxon>Caudoviricetes</taxon>
        <taxon>Quivirus</taxon>
        <taxon>Quivirus qui</taxon>
    </lineage>
</organism>